<dbReference type="EMBL" id="CP001968">
    <property type="protein sequence ID" value="ADD69286.1"/>
    <property type="molecule type" value="Genomic_DNA"/>
</dbReference>
<dbReference type="InParanoid" id="D4H4F7"/>
<dbReference type="PaxDb" id="522772-Dacet_2526"/>
<dbReference type="OrthoDB" id="9778056at2"/>
<reference evidence="1 2" key="1">
    <citation type="journal article" date="2010" name="Stand. Genomic Sci.">
        <title>Complete genome sequence of Denitrovibrio acetiphilus type strain (N2460).</title>
        <authorList>
            <person name="Kiss H."/>
            <person name="Lang E."/>
            <person name="Lapidus A."/>
            <person name="Copeland A."/>
            <person name="Nolan M."/>
            <person name="Glavina Del Rio T."/>
            <person name="Chen F."/>
            <person name="Lucas S."/>
            <person name="Tice H."/>
            <person name="Cheng J.F."/>
            <person name="Han C."/>
            <person name="Goodwin L."/>
            <person name="Pitluck S."/>
            <person name="Liolios K."/>
            <person name="Pati A."/>
            <person name="Ivanova N."/>
            <person name="Mavromatis K."/>
            <person name="Chen A."/>
            <person name="Palaniappan K."/>
            <person name="Land M."/>
            <person name="Hauser L."/>
            <person name="Chang Y.J."/>
            <person name="Jeffries C.D."/>
            <person name="Detter J.C."/>
            <person name="Brettin T."/>
            <person name="Spring S."/>
            <person name="Rohde M."/>
            <person name="Goker M."/>
            <person name="Woyke T."/>
            <person name="Bristow J."/>
            <person name="Eisen J.A."/>
            <person name="Markowitz V."/>
            <person name="Hugenholtz P."/>
            <person name="Kyrpides N.C."/>
            <person name="Klenk H.P."/>
        </authorList>
    </citation>
    <scope>NUCLEOTIDE SEQUENCE [LARGE SCALE GENOMIC DNA]</scope>
    <source>
        <strain evidence="2">DSM 12809 / NBRC 114555 / N2460</strain>
    </source>
</reference>
<dbReference type="KEGG" id="dap:Dacet_2526"/>
<proteinExistence type="predicted"/>
<accession>D4H4F7</accession>
<name>D4H4F7_DENA2</name>
<gene>
    <name evidence="1" type="ordered locus">Dacet_2526</name>
</gene>
<evidence type="ECO:0000313" key="2">
    <source>
        <dbReference type="Proteomes" id="UP000002012"/>
    </source>
</evidence>
<protein>
    <submittedName>
        <fullName evidence="1">Uncharacterized protein</fullName>
    </submittedName>
</protein>
<dbReference type="HOGENOM" id="CLU_448210_0_0_0"/>
<keyword evidence="2" id="KW-1185">Reference proteome</keyword>
<dbReference type="eggNOG" id="ENOG5030VCA">
    <property type="taxonomic scope" value="Bacteria"/>
</dbReference>
<dbReference type="AlphaFoldDB" id="D4H4F7"/>
<dbReference type="RefSeq" id="WP_013011787.1">
    <property type="nucleotide sequence ID" value="NC_013943.1"/>
</dbReference>
<organism evidence="1 2">
    <name type="scientific">Denitrovibrio acetiphilus (strain DSM 12809 / NBRC 114555 / N2460)</name>
    <dbReference type="NCBI Taxonomy" id="522772"/>
    <lineage>
        <taxon>Bacteria</taxon>
        <taxon>Pseudomonadati</taxon>
        <taxon>Deferribacterota</taxon>
        <taxon>Deferribacteres</taxon>
        <taxon>Deferribacterales</taxon>
        <taxon>Geovibrionaceae</taxon>
        <taxon>Denitrovibrio</taxon>
    </lineage>
</organism>
<dbReference type="STRING" id="522772.Dacet_2526"/>
<dbReference type="Proteomes" id="UP000002012">
    <property type="component" value="Chromosome"/>
</dbReference>
<evidence type="ECO:0000313" key="1">
    <source>
        <dbReference type="EMBL" id="ADD69286.1"/>
    </source>
</evidence>
<sequence>MNTLLELISQSGIKTSEETEKGNIKAEPHYRGNCGFYHLIGDNWELTFIKGVYKSNISIVKGESPYSKKIMNNIAQGLADIERSLRKPVSISLYVDDNSYVVTSAEVYTPEKNRGDKRDPFIKSPLTPVEKSLGKGDRTNSKHLFIRAPFAEIAPETLSPAAMSIASVMPDVLNPLFMSCSIKTQSPSIKLLFGRLYMNLANAETILPAFKQTTDMFTLNFAPSVFKTIKKPSFGVPDDSDLNITDAEILDALKEVKEISATLKPEDIFEDNFAELTALCVMLWEMIYVRLWKSFAGVHKLIGRDISETLRHIYMTRSESILEQNFDSIATDIDPASAMTCINGIELNRLSTDEMFSKLSTAKRITLSKSKYAEKLKEAHRFLKLRDDAYITIMDLSGKLHEFLLQTGKDFTENSMLTAPEDIFFFEMSEIKSILGDEFFGNIPFTINFRKWQGERFAAMCMPYNLYEKDVERSDEIAAAQLKASEESSTLPCISFFHKDIQGDNYVVKKSWRLDDIKDASGKEAVLTESASIFSFIAEYCAVTETPLYTGARFAGLLLTGQNISTAKDCIAF</sequence>